<evidence type="ECO:0000259" key="13">
    <source>
        <dbReference type="SMART" id="SM00478"/>
    </source>
</evidence>
<dbReference type="STRING" id="671143.DAMO_2147"/>
<evidence type="ECO:0000256" key="2">
    <source>
        <dbReference type="ARBA" id="ARBA00022485"/>
    </source>
</evidence>
<evidence type="ECO:0000256" key="11">
    <source>
        <dbReference type="ARBA" id="ARBA00023295"/>
    </source>
</evidence>
<keyword evidence="14" id="KW-0255">Endonuclease</keyword>
<dbReference type="GO" id="GO:0140078">
    <property type="term" value="F:class I DNA-(apurinic or apyrimidinic site) endonuclease activity"/>
    <property type="evidence" value="ECO:0007669"/>
    <property type="project" value="UniProtKB-EC"/>
</dbReference>
<comment type="function">
    <text evidence="12">DNA repair enzyme that has both DNA N-glycosylase activity and AP-lyase activity. The DNA N-glycosylase activity releases various damaged pyrimidines from DNA by cleaving the N-glycosidic bond, leaving an AP (apurinic/apyrimidinic) site. The AP-lyase activity cleaves the phosphodiester bond 3' to the AP site by a beta-elimination, leaving a 3'-terminal unsaturated sugar and a product with a terminal 5'-phosphate.</text>
</comment>
<dbReference type="GO" id="GO:0019104">
    <property type="term" value="F:DNA N-glycosylase activity"/>
    <property type="evidence" value="ECO:0007669"/>
    <property type="project" value="UniProtKB-UniRule"/>
</dbReference>
<dbReference type="SMART" id="SM00525">
    <property type="entry name" value="FES"/>
    <property type="match status" value="1"/>
</dbReference>
<dbReference type="InterPro" id="IPR003651">
    <property type="entry name" value="Endonuclease3_FeS-loop_motif"/>
</dbReference>
<dbReference type="GO" id="GO:0051539">
    <property type="term" value="F:4 iron, 4 sulfur cluster binding"/>
    <property type="evidence" value="ECO:0007669"/>
    <property type="project" value="UniProtKB-UniRule"/>
</dbReference>
<keyword evidence="7 12" id="KW-0411">Iron-sulfur</keyword>
<keyword evidence="5 12" id="KW-0378">Hydrolase</keyword>
<dbReference type="PATRIC" id="fig|671143.5.peg.1896"/>
<dbReference type="InterPro" id="IPR003265">
    <property type="entry name" value="HhH-GPD_domain"/>
</dbReference>
<evidence type="ECO:0000256" key="4">
    <source>
        <dbReference type="ARBA" id="ARBA00022763"/>
    </source>
</evidence>
<comment type="catalytic activity">
    <reaction evidence="12">
        <text>2'-deoxyribonucleotide-(2'-deoxyribose 5'-phosphate)-2'-deoxyribonucleotide-DNA = a 3'-end 2'-deoxyribonucleotide-(2,3-dehydro-2,3-deoxyribose 5'-phosphate)-DNA + a 5'-end 5'-phospho-2'-deoxyribonucleoside-DNA + H(+)</text>
        <dbReference type="Rhea" id="RHEA:66592"/>
        <dbReference type="Rhea" id="RHEA-COMP:13180"/>
        <dbReference type="Rhea" id="RHEA-COMP:16897"/>
        <dbReference type="Rhea" id="RHEA-COMP:17067"/>
        <dbReference type="ChEBI" id="CHEBI:15378"/>
        <dbReference type="ChEBI" id="CHEBI:136412"/>
        <dbReference type="ChEBI" id="CHEBI:157695"/>
        <dbReference type="ChEBI" id="CHEBI:167181"/>
        <dbReference type="EC" id="4.2.99.18"/>
    </reaction>
</comment>
<dbReference type="HOGENOM" id="CLU_012862_3_3_0"/>
<dbReference type="Pfam" id="PF00730">
    <property type="entry name" value="HhH-GPD"/>
    <property type="match status" value="1"/>
</dbReference>
<dbReference type="SMART" id="SM00478">
    <property type="entry name" value="ENDO3c"/>
    <property type="match status" value="1"/>
</dbReference>
<feature type="domain" description="HhH-GPD" evidence="13">
    <location>
        <begin position="51"/>
        <end position="199"/>
    </location>
</feature>
<evidence type="ECO:0000256" key="9">
    <source>
        <dbReference type="ARBA" id="ARBA00023204"/>
    </source>
</evidence>
<evidence type="ECO:0000256" key="10">
    <source>
        <dbReference type="ARBA" id="ARBA00023239"/>
    </source>
</evidence>
<dbReference type="PIRSF" id="PIRSF001435">
    <property type="entry name" value="Nth"/>
    <property type="match status" value="1"/>
</dbReference>
<feature type="binding site" evidence="12">
    <location>
        <position position="217"/>
    </location>
    <ligand>
        <name>[4Fe-4S] cluster</name>
        <dbReference type="ChEBI" id="CHEBI:49883"/>
    </ligand>
</feature>
<evidence type="ECO:0000256" key="12">
    <source>
        <dbReference type="HAMAP-Rule" id="MF_00942"/>
    </source>
</evidence>
<name>D5MHG5_METO1</name>
<dbReference type="EC" id="4.2.99.18" evidence="12"/>
<keyword evidence="10 12" id="KW-0456">Lyase</keyword>
<dbReference type="EMBL" id="FP565575">
    <property type="protein sequence ID" value="CBE69197.1"/>
    <property type="molecule type" value="Genomic_DNA"/>
</dbReference>
<evidence type="ECO:0000256" key="8">
    <source>
        <dbReference type="ARBA" id="ARBA00023125"/>
    </source>
</evidence>
<dbReference type="eggNOG" id="COG0177">
    <property type="taxonomic scope" value="Bacteria"/>
</dbReference>
<dbReference type="KEGG" id="mox:DAMO_2147"/>
<evidence type="ECO:0000256" key="7">
    <source>
        <dbReference type="ARBA" id="ARBA00023014"/>
    </source>
</evidence>
<keyword evidence="11 12" id="KW-0326">Glycosidase</keyword>
<dbReference type="NCBIfam" id="TIGR01083">
    <property type="entry name" value="nth"/>
    <property type="match status" value="1"/>
</dbReference>
<sequence length="224" mass="25064">MVTLRPAKGDIRTATPATAKKILTILEETYPDAHVTLDFENPFQLLIATILAAQCTDERVNQVTKGLFERYPTPKAFAEADPVELEEAIRSTGFYRNKARSIIGCCKKLVEEFGGQVPQTMEELITLSGVWRKTANIVLGNALGITAGIAVDTHVIRVANRLGLAQSDKPDEIEQQLCRIIPKEKWIPLTHLLVFHGRRICMARKPDCPRCPVRHLCPWPDKTL</sequence>
<dbReference type="GO" id="GO:0003677">
    <property type="term" value="F:DNA binding"/>
    <property type="evidence" value="ECO:0007669"/>
    <property type="project" value="UniProtKB-UniRule"/>
</dbReference>
<keyword evidence="9 12" id="KW-0234">DNA repair</keyword>
<keyword evidence="4 12" id="KW-0227">DNA damage</keyword>
<evidence type="ECO:0000256" key="6">
    <source>
        <dbReference type="ARBA" id="ARBA00023004"/>
    </source>
</evidence>
<dbReference type="HAMAP" id="MF_00942">
    <property type="entry name" value="Nth"/>
    <property type="match status" value="1"/>
</dbReference>
<dbReference type="GO" id="GO:0046872">
    <property type="term" value="F:metal ion binding"/>
    <property type="evidence" value="ECO:0007669"/>
    <property type="project" value="UniProtKB-KW"/>
</dbReference>
<evidence type="ECO:0000313" key="14">
    <source>
        <dbReference type="EMBL" id="CBE69197.1"/>
    </source>
</evidence>
<dbReference type="Pfam" id="PF10576">
    <property type="entry name" value="EndIII_4Fe-2S"/>
    <property type="match status" value="1"/>
</dbReference>
<accession>D5MHG5</accession>
<dbReference type="FunFam" id="1.10.1670.10:FF:000001">
    <property type="entry name" value="Endonuclease III"/>
    <property type="match status" value="1"/>
</dbReference>
<dbReference type="FunFam" id="1.10.340.30:FF:000001">
    <property type="entry name" value="Endonuclease III"/>
    <property type="match status" value="1"/>
</dbReference>
<evidence type="ECO:0000256" key="3">
    <source>
        <dbReference type="ARBA" id="ARBA00022723"/>
    </source>
</evidence>
<keyword evidence="14" id="KW-0540">Nuclease</keyword>
<keyword evidence="2 12" id="KW-0004">4Fe-4S</keyword>
<dbReference type="Gene3D" id="1.10.1670.10">
    <property type="entry name" value="Helix-hairpin-Helix base-excision DNA repair enzymes (C-terminal)"/>
    <property type="match status" value="1"/>
</dbReference>
<keyword evidence="6 12" id="KW-0408">Iron</keyword>
<dbReference type="GO" id="GO:0006285">
    <property type="term" value="P:base-excision repair, AP site formation"/>
    <property type="evidence" value="ECO:0007669"/>
    <property type="project" value="TreeGrafter"/>
</dbReference>
<evidence type="ECO:0000256" key="5">
    <source>
        <dbReference type="ARBA" id="ARBA00022801"/>
    </source>
</evidence>
<organism evidence="14 15">
    <name type="scientific">Methylomirabilis oxygeniifera</name>
    <dbReference type="NCBI Taxonomy" id="671143"/>
    <lineage>
        <taxon>Bacteria</taxon>
        <taxon>Candidatus Methylomirabilota</taxon>
        <taxon>Candidatus Methylomirabilia</taxon>
        <taxon>Candidatus Methylomirabilales</taxon>
        <taxon>Candidatus Methylomirabilaceae</taxon>
        <taxon>Candidatus Methylomirabilis</taxon>
    </lineage>
</organism>
<proteinExistence type="inferred from homology"/>
<evidence type="ECO:0000313" key="15">
    <source>
        <dbReference type="Proteomes" id="UP000006898"/>
    </source>
</evidence>
<dbReference type="InterPro" id="IPR011257">
    <property type="entry name" value="DNA_glycosylase"/>
</dbReference>
<dbReference type="Proteomes" id="UP000006898">
    <property type="component" value="Chromosome"/>
</dbReference>
<dbReference type="InterPro" id="IPR023170">
    <property type="entry name" value="HhH_base_excis_C"/>
</dbReference>
<dbReference type="AlphaFoldDB" id="D5MHG5"/>
<dbReference type="Gene3D" id="1.10.340.30">
    <property type="entry name" value="Hypothetical protein, domain 2"/>
    <property type="match status" value="1"/>
</dbReference>
<dbReference type="SUPFAM" id="SSF48150">
    <property type="entry name" value="DNA-glycosylase"/>
    <property type="match status" value="1"/>
</dbReference>
<gene>
    <name evidence="12 14" type="primary">nth</name>
    <name evidence="14" type="ORF">DAMO_2147</name>
</gene>
<reference evidence="14 15" key="1">
    <citation type="journal article" date="2010" name="Nature">
        <title>Nitrite-driven anaerobic methane oxidation by oxygenic bacteria.</title>
        <authorList>
            <person name="Ettwig K.F."/>
            <person name="Butler M.K."/>
            <person name="Le Paslier D."/>
            <person name="Pelletier E."/>
            <person name="Mangenot S."/>
            <person name="Kuypers M.M.M."/>
            <person name="Schreiber F."/>
            <person name="Dutilh B.E."/>
            <person name="Zedelius J."/>
            <person name="de Beer D."/>
            <person name="Gloerich J."/>
            <person name="Wessels H.J.C.T."/>
            <person name="van Allen T."/>
            <person name="Luesken F."/>
            <person name="Wu M."/>
            <person name="van de Pas-Schoonen K.T."/>
            <person name="Op den Camp H.J.M."/>
            <person name="Janssen-Megens E.M."/>
            <person name="Francoijs K-J."/>
            <person name="Stunnenberg H."/>
            <person name="Weissenbach J."/>
            <person name="Jetten M.S.M."/>
            <person name="Strous M."/>
        </authorList>
    </citation>
    <scope>NUCLEOTIDE SEQUENCE [LARGE SCALE GENOMIC DNA]</scope>
</reference>
<feature type="binding site" evidence="12">
    <location>
        <position position="201"/>
    </location>
    <ligand>
        <name>[4Fe-4S] cluster</name>
        <dbReference type="ChEBI" id="CHEBI:49883"/>
    </ligand>
</feature>
<dbReference type="PANTHER" id="PTHR10359">
    <property type="entry name" value="A/G-SPECIFIC ADENINE GLYCOSYLASE/ENDONUCLEASE III"/>
    <property type="match status" value="1"/>
</dbReference>
<dbReference type="InterPro" id="IPR005759">
    <property type="entry name" value="Nth"/>
</dbReference>
<keyword evidence="8 12" id="KW-0238">DNA-binding</keyword>
<protein>
    <recommendedName>
        <fullName evidence="12">Endonuclease III</fullName>
        <ecNumber evidence="12">4.2.99.18</ecNumber>
    </recommendedName>
    <alternativeName>
        <fullName evidence="12">DNA-(apurinic or apyrimidinic site) lyase</fullName>
    </alternativeName>
</protein>
<keyword evidence="3 12" id="KW-0479">Metal-binding</keyword>
<dbReference type="PANTHER" id="PTHR10359:SF18">
    <property type="entry name" value="ENDONUCLEASE III"/>
    <property type="match status" value="1"/>
</dbReference>
<feature type="binding site" evidence="12">
    <location>
        <position position="211"/>
    </location>
    <ligand>
        <name>[4Fe-4S] cluster</name>
        <dbReference type="ChEBI" id="CHEBI:49883"/>
    </ligand>
</feature>
<dbReference type="CDD" id="cd00056">
    <property type="entry name" value="ENDO3c"/>
    <property type="match status" value="1"/>
</dbReference>
<evidence type="ECO:0000256" key="1">
    <source>
        <dbReference type="ARBA" id="ARBA00008343"/>
    </source>
</evidence>
<feature type="binding site" evidence="12">
    <location>
        <position position="208"/>
    </location>
    <ligand>
        <name>[4Fe-4S] cluster</name>
        <dbReference type="ChEBI" id="CHEBI:49883"/>
    </ligand>
</feature>
<comment type="cofactor">
    <cofactor evidence="12">
        <name>[4Fe-4S] cluster</name>
        <dbReference type="ChEBI" id="CHEBI:49883"/>
    </cofactor>
    <text evidence="12">Binds 1 [4Fe-4S] cluster.</text>
</comment>
<comment type="similarity">
    <text evidence="1 12">Belongs to the Nth/MutY family.</text>
</comment>